<organism evidence="1 2">
    <name type="scientific">Pseudomonas moraviensis</name>
    <dbReference type="NCBI Taxonomy" id="321662"/>
    <lineage>
        <taxon>Bacteria</taxon>
        <taxon>Pseudomonadati</taxon>
        <taxon>Pseudomonadota</taxon>
        <taxon>Gammaproteobacteria</taxon>
        <taxon>Pseudomonadales</taxon>
        <taxon>Pseudomonadaceae</taxon>
        <taxon>Pseudomonas</taxon>
    </lineage>
</organism>
<dbReference type="RefSeq" id="WP_179693072.1">
    <property type="nucleotide sequence ID" value="NZ_JACCAT010000001.1"/>
</dbReference>
<comment type="caution">
    <text evidence="1">The sequence shown here is derived from an EMBL/GenBank/DDBJ whole genome shotgun (WGS) entry which is preliminary data.</text>
</comment>
<proteinExistence type="predicted"/>
<name>A0A7Z0ATL6_9PSED</name>
<gene>
    <name evidence="1" type="ORF">GGI52_001836</name>
</gene>
<dbReference type="EMBL" id="JACCAT010000001">
    <property type="protein sequence ID" value="NYH08793.1"/>
    <property type="molecule type" value="Genomic_DNA"/>
</dbReference>
<reference evidence="1 2" key="1">
    <citation type="submission" date="2020-07" db="EMBL/GenBank/DDBJ databases">
        <title>Exploring microbial biodiversity for novel pathways involved in the catabolism of aromatic compounds derived from lignin.</title>
        <authorList>
            <person name="Elkins J."/>
        </authorList>
    </citation>
    <scope>NUCLEOTIDE SEQUENCE [LARGE SCALE GENOMIC DNA]</scope>
    <source>
        <strain evidence="1 2">VanB</strain>
    </source>
</reference>
<dbReference type="AlphaFoldDB" id="A0A7Z0ATL6"/>
<evidence type="ECO:0000313" key="2">
    <source>
        <dbReference type="Proteomes" id="UP000553035"/>
    </source>
</evidence>
<protein>
    <submittedName>
        <fullName evidence="1">Uncharacterized protein</fullName>
    </submittedName>
</protein>
<dbReference type="Proteomes" id="UP000553035">
    <property type="component" value="Unassembled WGS sequence"/>
</dbReference>
<sequence length="66" mass="7288">MTKKFTTENPNSGKHPIERLPDTSAYAAFLEQKVRIARESMACGIGLSNLEVEAKFSSLRAMTAKD</sequence>
<accession>A0A7Z0ATL6</accession>
<evidence type="ECO:0000313" key="1">
    <source>
        <dbReference type="EMBL" id="NYH08793.1"/>
    </source>
</evidence>